<evidence type="ECO:0000256" key="2">
    <source>
        <dbReference type="ARBA" id="ARBA00004651"/>
    </source>
</evidence>
<name>A0A8H2M7Q0_9FIRM</name>
<dbReference type="FunFam" id="1.10.287.130:FF:000001">
    <property type="entry name" value="Two-component sensor histidine kinase"/>
    <property type="match status" value="1"/>
</dbReference>
<dbReference type="CDD" id="cd00075">
    <property type="entry name" value="HATPase"/>
    <property type="match status" value="1"/>
</dbReference>
<keyword evidence="9" id="KW-0418">Kinase</keyword>
<dbReference type="Gene3D" id="6.10.340.10">
    <property type="match status" value="1"/>
</dbReference>
<dbReference type="EMBL" id="CAACYI010000001">
    <property type="protein sequence ID" value="VFB16311.1"/>
    <property type="molecule type" value="Genomic_DNA"/>
</dbReference>
<dbReference type="SUPFAM" id="SSF158472">
    <property type="entry name" value="HAMP domain-like"/>
    <property type="match status" value="1"/>
</dbReference>
<keyword evidence="13 14" id="KW-0472">Membrane</keyword>
<dbReference type="SUPFAM" id="SSF47384">
    <property type="entry name" value="Homodimeric domain of signal transducing histidine kinase"/>
    <property type="match status" value="1"/>
</dbReference>
<gene>
    <name evidence="17" type="primary">phoR_3</name>
    <name evidence="17" type="ORF">NCTC13150_00833</name>
</gene>
<dbReference type="SMART" id="SM00387">
    <property type="entry name" value="HATPase_c"/>
    <property type="match status" value="1"/>
</dbReference>
<organism evidence="17 18">
    <name type="scientific">Urinicoccus massiliensis</name>
    <dbReference type="NCBI Taxonomy" id="1723382"/>
    <lineage>
        <taxon>Bacteria</taxon>
        <taxon>Bacillati</taxon>
        <taxon>Bacillota</taxon>
        <taxon>Tissierellia</taxon>
        <taxon>Tissierellales</taxon>
        <taxon>Peptoniphilaceae</taxon>
        <taxon>Urinicoccus</taxon>
    </lineage>
</organism>
<feature type="transmembrane region" description="Helical" evidence="14">
    <location>
        <begin position="12"/>
        <end position="32"/>
    </location>
</feature>
<dbReference type="PANTHER" id="PTHR45528:SF1">
    <property type="entry name" value="SENSOR HISTIDINE KINASE CPXA"/>
    <property type="match status" value="1"/>
</dbReference>
<evidence type="ECO:0000313" key="17">
    <source>
        <dbReference type="EMBL" id="VFB16311.1"/>
    </source>
</evidence>
<sequence length="472" mass="53224">MKKSIGSRIINSFLIIILLTVSIIDILLITGYRQYYYNTIENNLRYRIDNAQGIYQENYKQYSIEDFALENINLLPDYVKAEVQIIDTRGNVLSDSLGVFQDNVLLYTDVQKALNGKITSRVGTVEYSDDSVMSLSAPLKDQNGDISGLVRLNVSLARVNSQIRYVAFFLVIISLLIISISLLVGVVLAKSIVRPIEELTSVAEEMANGHYKVRANLDSNDELGKLGFTLNTLAEEILKKDQIKNDFISSISHELRTPLTSIKGWASILMNLNEDEKQLYIEGLDIIQNESDRLAKMVEELLDFSRYISGRITLDKDIFNLATTCSNVCMQMEPKADIAHVQLSLEIQNSVMVYIGDENRIKQLLINLLDNAIKFTEENGWIKLTSYVDEDNYIILVSDNGVGMSKDELDHVKEKFYKGKHSKSHSGIGLSIADEIVKLHGGHMDIFSEENVGTTIKISLPYDKNVEVKNED</sequence>
<evidence type="ECO:0000256" key="4">
    <source>
        <dbReference type="ARBA" id="ARBA00022475"/>
    </source>
</evidence>
<dbReference type="Proteomes" id="UP000377798">
    <property type="component" value="Unassembled WGS sequence"/>
</dbReference>
<dbReference type="InterPro" id="IPR003661">
    <property type="entry name" value="HisK_dim/P_dom"/>
</dbReference>
<feature type="transmembrane region" description="Helical" evidence="14">
    <location>
        <begin position="165"/>
        <end position="189"/>
    </location>
</feature>
<dbReference type="SUPFAM" id="SSF55874">
    <property type="entry name" value="ATPase domain of HSP90 chaperone/DNA topoisomerase II/histidine kinase"/>
    <property type="match status" value="1"/>
</dbReference>
<keyword evidence="6 17" id="KW-0808">Transferase</keyword>
<proteinExistence type="predicted"/>
<dbReference type="PROSITE" id="PS50885">
    <property type="entry name" value="HAMP"/>
    <property type="match status" value="1"/>
</dbReference>
<feature type="domain" description="Histidine kinase" evidence="15">
    <location>
        <begin position="250"/>
        <end position="464"/>
    </location>
</feature>
<evidence type="ECO:0000256" key="6">
    <source>
        <dbReference type="ARBA" id="ARBA00022679"/>
    </source>
</evidence>
<evidence type="ECO:0000259" key="15">
    <source>
        <dbReference type="PROSITE" id="PS50109"/>
    </source>
</evidence>
<dbReference type="Pfam" id="PF00512">
    <property type="entry name" value="HisKA"/>
    <property type="match status" value="1"/>
</dbReference>
<keyword evidence="10" id="KW-0067">ATP-binding</keyword>
<evidence type="ECO:0000256" key="9">
    <source>
        <dbReference type="ARBA" id="ARBA00022777"/>
    </source>
</evidence>
<dbReference type="Gene3D" id="1.10.287.130">
    <property type="match status" value="1"/>
</dbReference>
<keyword evidence="7 14" id="KW-0812">Transmembrane</keyword>
<evidence type="ECO:0000256" key="13">
    <source>
        <dbReference type="ARBA" id="ARBA00023136"/>
    </source>
</evidence>
<dbReference type="InterPro" id="IPR029151">
    <property type="entry name" value="Sensor-like_sf"/>
</dbReference>
<dbReference type="CDD" id="cd06225">
    <property type="entry name" value="HAMP"/>
    <property type="match status" value="1"/>
</dbReference>
<evidence type="ECO:0000256" key="14">
    <source>
        <dbReference type="SAM" id="Phobius"/>
    </source>
</evidence>
<dbReference type="GO" id="GO:0000155">
    <property type="term" value="F:phosphorelay sensor kinase activity"/>
    <property type="evidence" value="ECO:0007669"/>
    <property type="project" value="InterPro"/>
</dbReference>
<dbReference type="SMART" id="SM00388">
    <property type="entry name" value="HisKA"/>
    <property type="match status" value="1"/>
</dbReference>
<evidence type="ECO:0000256" key="11">
    <source>
        <dbReference type="ARBA" id="ARBA00022989"/>
    </source>
</evidence>
<dbReference type="AlphaFoldDB" id="A0A8H2M7Q0"/>
<protein>
    <recommendedName>
        <fullName evidence="3">histidine kinase</fullName>
        <ecNumber evidence="3">2.7.13.3</ecNumber>
    </recommendedName>
</protein>
<evidence type="ECO:0000256" key="1">
    <source>
        <dbReference type="ARBA" id="ARBA00000085"/>
    </source>
</evidence>
<dbReference type="InterPro" id="IPR004358">
    <property type="entry name" value="Sig_transdc_His_kin-like_C"/>
</dbReference>
<evidence type="ECO:0000256" key="12">
    <source>
        <dbReference type="ARBA" id="ARBA00023012"/>
    </source>
</evidence>
<dbReference type="FunFam" id="3.30.565.10:FF:000006">
    <property type="entry name" value="Sensor histidine kinase WalK"/>
    <property type="match status" value="1"/>
</dbReference>
<keyword evidence="12" id="KW-0902">Two-component regulatory system</keyword>
<dbReference type="PROSITE" id="PS50109">
    <property type="entry name" value="HIS_KIN"/>
    <property type="match status" value="1"/>
</dbReference>
<reference evidence="17 18" key="1">
    <citation type="submission" date="2019-02" db="EMBL/GenBank/DDBJ databases">
        <authorList>
            <consortium name="Pathogen Informatics"/>
        </authorList>
    </citation>
    <scope>NUCLEOTIDE SEQUENCE [LARGE SCALE GENOMIC DNA]</scope>
    <source>
        <strain evidence="17 18">3012STDY7089603</strain>
    </source>
</reference>
<evidence type="ECO:0000256" key="3">
    <source>
        <dbReference type="ARBA" id="ARBA00012438"/>
    </source>
</evidence>
<dbReference type="GO" id="GO:0005524">
    <property type="term" value="F:ATP binding"/>
    <property type="evidence" value="ECO:0007669"/>
    <property type="project" value="UniProtKB-KW"/>
</dbReference>
<keyword evidence="8" id="KW-0547">Nucleotide-binding</keyword>
<dbReference type="InterPro" id="IPR050398">
    <property type="entry name" value="HssS/ArlS-like"/>
</dbReference>
<evidence type="ECO:0000259" key="16">
    <source>
        <dbReference type="PROSITE" id="PS50885"/>
    </source>
</evidence>
<dbReference type="InterPro" id="IPR036890">
    <property type="entry name" value="HATPase_C_sf"/>
</dbReference>
<accession>A0A8H2M7Q0</accession>
<dbReference type="Gene3D" id="3.30.565.10">
    <property type="entry name" value="Histidine kinase-like ATPase, C-terminal domain"/>
    <property type="match status" value="1"/>
</dbReference>
<dbReference type="EC" id="2.7.13.3" evidence="3"/>
<keyword evidence="18" id="KW-1185">Reference proteome</keyword>
<evidence type="ECO:0000256" key="5">
    <source>
        <dbReference type="ARBA" id="ARBA00022553"/>
    </source>
</evidence>
<comment type="caution">
    <text evidence="17">The sequence shown here is derived from an EMBL/GenBank/DDBJ whole genome shotgun (WGS) entry which is preliminary data.</text>
</comment>
<keyword evidence="5" id="KW-0597">Phosphoprotein</keyword>
<dbReference type="PANTHER" id="PTHR45528">
    <property type="entry name" value="SENSOR HISTIDINE KINASE CPXA"/>
    <property type="match status" value="1"/>
</dbReference>
<comment type="catalytic activity">
    <reaction evidence="1">
        <text>ATP + protein L-histidine = ADP + protein N-phospho-L-histidine.</text>
        <dbReference type="EC" id="2.7.13.3"/>
    </reaction>
</comment>
<dbReference type="GO" id="GO:0005886">
    <property type="term" value="C:plasma membrane"/>
    <property type="evidence" value="ECO:0007669"/>
    <property type="project" value="UniProtKB-SubCell"/>
</dbReference>
<dbReference type="SMART" id="SM00304">
    <property type="entry name" value="HAMP"/>
    <property type="match status" value="1"/>
</dbReference>
<dbReference type="CDD" id="cd00082">
    <property type="entry name" value="HisKA"/>
    <property type="match status" value="1"/>
</dbReference>
<keyword evidence="4" id="KW-1003">Cell membrane</keyword>
<dbReference type="Pfam" id="PF02518">
    <property type="entry name" value="HATPase_c"/>
    <property type="match status" value="1"/>
</dbReference>
<comment type="subcellular location">
    <subcellularLocation>
        <location evidence="2">Cell membrane</location>
        <topology evidence="2">Multi-pass membrane protein</topology>
    </subcellularLocation>
</comment>
<dbReference type="PRINTS" id="PR00344">
    <property type="entry name" value="BCTRLSENSOR"/>
</dbReference>
<dbReference type="RefSeq" id="WP_072469268.1">
    <property type="nucleotide sequence ID" value="NZ_CAACYI010000001.1"/>
</dbReference>
<keyword evidence="11 14" id="KW-1133">Transmembrane helix</keyword>
<evidence type="ECO:0000256" key="7">
    <source>
        <dbReference type="ARBA" id="ARBA00022692"/>
    </source>
</evidence>
<evidence type="ECO:0000256" key="8">
    <source>
        <dbReference type="ARBA" id="ARBA00022741"/>
    </source>
</evidence>
<evidence type="ECO:0000256" key="10">
    <source>
        <dbReference type="ARBA" id="ARBA00022840"/>
    </source>
</evidence>
<feature type="domain" description="HAMP" evidence="16">
    <location>
        <begin position="190"/>
        <end position="242"/>
    </location>
</feature>
<dbReference type="InterPro" id="IPR003594">
    <property type="entry name" value="HATPase_dom"/>
</dbReference>
<dbReference type="InterPro" id="IPR005467">
    <property type="entry name" value="His_kinase_dom"/>
</dbReference>
<dbReference type="SUPFAM" id="SSF103190">
    <property type="entry name" value="Sensory domain-like"/>
    <property type="match status" value="1"/>
</dbReference>
<dbReference type="Pfam" id="PF00672">
    <property type="entry name" value="HAMP"/>
    <property type="match status" value="1"/>
</dbReference>
<dbReference type="InterPro" id="IPR036097">
    <property type="entry name" value="HisK_dim/P_sf"/>
</dbReference>
<dbReference type="InterPro" id="IPR003660">
    <property type="entry name" value="HAMP_dom"/>
</dbReference>
<evidence type="ECO:0000313" key="18">
    <source>
        <dbReference type="Proteomes" id="UP000377798"/>
    </source>
</evidence>